<dbReference type="SUPFAM" id="SSF161093">
    <property type="entry name" value="MgtE membrane domain-like"/>
    <property type="match status" value="1"/>
</dbReference>
<dbReference type="GO" id="GO:0016020">
    <property type="term" value="C:membrane"/>
    <property type="evidence" value="ECO:0007669"/>
    <property type="project" value="InterPro"/>
</dbReference>
<protein>
    <submittedName>
        <fullName evidence="1">Magnesium transporter</fullName>
    </submittedName>
</protein>
<dbReference type="EMBL" id="UGRI01000001">
    <property type="protein sequence ID" value="SUA20787.1"/>
    <property type="molecule type" value="Genomic_DNA"/>
</dbReference>
<dbReference type="PANTHER" id="PTHR43773">
    <property type="entry name" value="MAGNESIUM TRANSPORTER MGTE"/>
    <property type="match status" value="1"/>
</dbReference>
<evidence type="ECO:0000313" key="1">
    <source>
        <dbReference type="EMBL" id="SUA20787.1"/>
    </source>
</evidence>
<sequence>MVDVIREESEADMLNMAGLQEEEDLFAPVLDSVKNRWMWLAVNLCTAFLASRVIGAFEGSIEKSSHSPR</sequence>
<name>A0A378VUU1_NEIGO</name>
<dbReference type="InterPro" id="IPR036739">
    <property type="entry name" value="SLC41_membr_dom_sf"/>
</dbReference>
<dbReference type="GO" id="GO:0015095">
    <property type="term" value="F:magnesium ion transmembrane transporter activity"/>
    <property type="evidence" value="ECO:0007669"/>
    <property type="project" value="InterPro"/>
</dbReference>
<proteinExistence type="predicted"/>
<organism evidence="1">
    <name type="scientific">Neisseria gonorrhoeae</name>
    <dbReference type="NCBI Taxonomy" id="485"/>
    <lineage>
        <taxon>Bacteria</taxon>
        <taxon>Pseudomonadati</taxon>
        <taxon>Pseudomonadota</taxon>
        <taxon>Betaproteobacteria</taxon>
        <taxon>Neisseriales</taxon>
        <taxon>Neisseriaceae</taxon>
        <taxon>Neisseria</taxon>
    </lineage>
</organism>
<accession>A0A378VUU1</accession>
<dbReference type="PANTHER" id="PTHR43773:SF1">
    <property type="entry name" value="MAGNESIUM TRANSPORTER MGTE"/>
    <property type="match status" value="1"/>
</dbReference>
<dbReference type="AlphaFoldDB" id="A0A378VUU1"/>
<reference evidence="1" key="1">
    <citation type="submission" date="2018-06" db="EMBL/GenBank/DDBJ databases">
        <authorList>
            <consortium name="Pathogen Informatics"/>
            <person name="Doyle S."/>
        </authorList>
    </citation>
    <scope>NUCLEOTIDE SEQUENCE [LARGE SCALE GENOMIC DNA]</scope>
    <source>
        <strain evidence="1">NCTC11421</strain>
    </source>
</reference>
<gene>
    <name evidence="1" type="ORF">NCTC11421_00886</name>
</gene>
<dbReference type="InterPro" id="IPR006669">
    <property type="entry name" value="MgtE_transporter"/>
</dbReference>